<evidence type="ECO:0000313" key="12">
    <source>
        <dbReference type="Proteomes" id="UP000001964"/>
    </source>
</evidence>
<dbReference type="GO" id="GO:0005886">
    <property type="term" value="C:plasma membrane"/>
    <property type="evidence" value="ECO:0007669"/>
    <property type="project" value="UniProtKB-SubCell"/>
</dbReference>
<accession>Q0AT59</accession>
<comment type="function">
    <text evidence="9">Part of the tripartite ATP-independent periplasmic (TRAP) transport system.</text>
</comment>
<comment type="subunit">
    <text evidence="9">The complex comprises the extracytoplasmic solute receptor protein and the two transmembrane proteins.</text>
</comment>
<keyword evidence="3" id="KW-1003">Cell membrane</keyword>
<evidence type="ECO:0000256" key="1">
    <source>
        <dbReference type="ARBA" id="ARBA00004429"/>
    </source>
</evidence>
<evidence type="ECO:0000256" key="5">
    <source>
        <dbReference type="ARBA" id="ARBA00022692"/>
    </source>
</evidence>
<name>Q0AT59_MARMM</name>
<dbReference type="GO" id="GO:0015740">
    <property type="term" value="P:C4-dicarboxylate transport"/>
    <property type="evidence" value="ECO:0007669"/>
    <property type="project" value="TreeGrafter"/>
</dbReference>
<keyword evidence="5 9" id="KW-0812">Transmembrane</keyword>
<feature type="transmembrane region" description="Helical" evidence="9">
    <location>
        <begin position="130"/>
        <end position="147"/>
    </location>
</feature>
<evidence type="ECO:0000256" key="7">
    <source>
        <dbReference type="ARBA" id="ARBA00023136"/>
    </source>
</evidence>
<dbReference type="GO" id="GO:0022857">
    <property type="term" value="F:transmembrane transporter activity"/>
    <property type="evidence" value="ECO:0007669"/>
    <property type="project" value="UniProtKB-UniRule"/>
</dbReference>
<comment type="similarity">
    <text evidence="8 9">Belongs to the TRAP transporter small permease family.</text>
</comment>
<keyword evidence="7 9" id="KW-0472">Membrane</keyword>
<organism evidence="11 12">
    <name type="scientific">Maricaulis maris (strain MCS10)</name>
    <name type="common">Caulobacter maris</name>
    <dbReference type="NCBI Taxonomy" id="394221"/>
    <lineage>
        <taxon>Bacteria</taxon>
        <taxon>Pseudomonadati</taxon>
        <taxon>Pseudomonadota</taxon>
        <taxon>Alphaproteobacteria</taxon>
        <taxon>Maricaulales</taxon>
        <taxon>Maricaulaceae</taxon>
        <taxon>Maricaulis</taxon>
    </lineage>
</organism>
<evidence type="ECO:0000256" key="9">
    <source>
        <dbReference type="RuleBase" id="RU369079"/>
    </source>
</evidence>
<feature type="domain" description="Tripartite ATP-independent periplasmic transporters DctQ component" evidence="10">
    <location>
        <begin position="26"/>
        <end position="154"/>
    </location>
</feature>
<protein>
    <recommendedName>
        <fullName evidence="9">TRAP transporter small permease protein</fullName>
    </recommendedName>
</protein>
<evidence type="ECO:0000259" key="10">
    <source>
        <dbReference type="Pfam" id="PF04290"/>
    </source>
</evidence>
<gene>
    <name evidence="11" type="ordered locus">Mmar10_0234</name>
</gene>
<feature type="transmembrane region" description="Helical" evidence="9">
    <location>
        <begin position="15"/>
        <end position="40"/>
    </location>
</feature>
<evidence type="ECO:0000256" key="6">
    <source>
        <dbReference type="ARBA" id="ARBA00022989"/>
    </source>
</evidence>
<dbReference type="AlphaFoldDB" id="Q0AT59"/>
<reference evidence="11 12" key="1">
    <citation type="submission" date="2006-08" db="EMBL/GenBank/DDBJ databases">
        <title>Complete sequence of Maricaulis maris MCS10.</title>
        <authorList>
            <consortium name="US DOE Joint Genome Institute"/>
            <person name="Copeland A."/>
            <person name="Lucas S."/>
            <person name="Lapidus A."/>
            <person name="Barry K."/>
            <person name="Detter J.C."/>
            <person name="Glavina del Rio T."/>
            <person name="Hammon N."/>
            <person name="Israni S."/>
            <person name="Dalin E."/>
            <person name="Tice H."/>
            <person name="Pitluck S."/>
            <person name="Saunders E."/>
            <person name="Brettin T."/>
            <person name="Bruce D."/>
            <person name="Han C."/>
            <person name="Tapia R."/>
            <person name="Gilna P."/>
            <person name="Schmutz J."/>
            <person name="Larimer F."/>
            <person name="Land M."/>
            <person name="Hauser L."/>
            <person name="Kyrpides N."/>
            <person name="Mikhailova N."/>
            <person name="Viollier P."/>
            <person name="Stephens C."/>
            <person name="Richardson P."/>
        </authorList>
    </citation>
    <scope>NUCLEOTIDE SEQUENCE [LARGE SCALE GENOMIC DNA]</scope>
    <source>
        <strain evidence="11 12">MCS10</strain>
    </source>
</reference>
<keyword evidence="4 9" id="KW-0997">Cell inner membrane</keyword>
<feature type="transmembrane region" description="Helical" evidence="9">
    <location>
        <begin position="92"/>
        <end position="110"/>
    </location>
</feature>
<dbReference type="Proteomes" id="UP000001964">
    <property type="component" value="Chromosome"/>
</dbReference>
<evidence type="ECO:0000256" key="3">
    <source>
        <dbReference type="ARBA" id="ARBA00022475"/>
    </source>
</evidence>
<dbReference type="InterPro" id="IPR055348">
    <property type="entry name" value="DctQ"/>
</dbReference>
<keyword evidence="2 9" id="KW-0813">Transport</keyword>
<feature type="transmembrane region" description="Helical" evidence="9">
    <location>
        <begin position="52"/>
        <end position="71"/>
    </location>
</feature>
<dbReference type="HOGENOM" id="CLU_086356_9_1_5"/>
<dbReference type="KEGG" id="mmr:Mmar10_0234"/>
<dbReference type="Pfam" id="PF04290">
    <property type="entry name" value="DctQ"/>
    <property type="match status" value="1"/>
</dbReference>
<dbReference type="OrthoDB" id="4964541at2"/>
<evidence type="ECO:0000313" key="11">
    <source>
        <dbReference type="EMBL" id="ABI64528.1"/>
    </source>
</evidence>
<keyword evidence="12" id="KW-1185">Reference proteome</keyword>
<dbReference type="eggNOG" id="COG3090">
    <property type="taxonomic scope" value="Bacteria"/>
</dbReference>
<dbReference type="EMBL" id="CP000449">
    <property type="protein sequence ID" value="ABI64528.1"/>
    <property type="molecule type" value="Genomic_DNA"/>
</dbReference>
<keyword evidence="6 9" id="KW-1133">Transmembrane helix</keyword>
<proteinExistence type="inferred from homology"/>
<dbReference type="InterPro" id="IPR007387">
    <property type="entry name" value="TRAP_DctQ"/>
</dbReference>
<dbReference type="RefSeq" id="WP_011642175.1">
    <property type="nucleotide sequence ID" value="NC_008347.1"/>
</dbReference>
<sequence precursor="true">MRVFANLLSFASRSLLMLGGIGLAVMTLIIGWQVFARYVLNASPSWSEQASLVLMIWFVSFAAAAGVKEGFHIRISAFADSLPGRWPNRLQLVSHLIVALVGAAMAFWGGELIMRTWEHTIPTLGISRGFAYLPLPISGVLIALFALENFLEQLNPAIAGDAES</sequence>
<evidence type="ECO:0000256" key="4">
    <source>
        <dbReference type="ARBA" id="ARBA00022519"/>
    </source>
</evidence>
<evidence type="ECO:0000256" key="8">
    <source>
        <dbReference type="ARBA" id="ARBA00038436"/>
    </source>
</evidence>
<comment type="subcellular location">
    <subcellularLocation>
        <location evidence="1 9">Cell inner membrane</location>
        <topology evidence="1 9">Multi-pass membrane protein</topology>
    </subcellularLocation>
</comment>
<dbReference type="PANTHER" id="PTHR35011">
    <property type="entry name" value="2,3-DIKETO-L-GULONATE TRAP TRANSPORTER SMALL PERMEASE PROTEIN YIAM"/>
    <property type="match status" value="1"/>
</dbReference>
<evidence type="ECO:0000256" key="2">
    <source>
        <dbReference type="ARBA" id="ARBA00022448"/>
    </source>
</evidence>
<dbReference type="STRING" id="394221.Mmar10_0234"/>
<dbReference type="PANTHER" id="PTHR35011:SF11">
    <property type="entry name" value="TRAP TRANSPORTER SMALL PERMEASE PROTEIN"/>
    <property type="match status" value="1"/>
</dbReference>